<gene>
    <name evidence="2" type="primary">GM2A</name>
</gene>
<evidence type="ECO:0000313" key="1">
    <source>
        <dbReference type="Proteomes" id="UP000694863"/>
    </source>
</evidence>
<evidence type="ECO:0000313" key="2">
    <source>
        <dbReference type="RefSeq" id="XP_045140556.1"/>
    </source>
</evidence>
<proteinExistence type="predicted"/>
<dbReference type="Proteomes" id="UP000694863">
    <property type="component" value="Unplaced"/>
</dbReference>
<sequence>MALPLRAPLLIALGVLLVGPATPARILRSQLGSFSWDNCDESDPAVLKSLTLEPDPIPVPGNVTVSVEAQTKVLLEVPQKGDVWKTSGCQGDVWKTPNQPDLLFSVASHTSNACTLFEFRVFLFRLPVLLVHASSSVSSSQFSTVSFAISSSLASR</sequence>
<accession>A0AC55CLC1</accession>
<dbReference type="RefSeq" id="XP_045140556.1">
    <property type="nucleotide sequence ID" value="XM_045284621.1"/>
</dbReference>
<name>A0AC55CLC1_ECHTE</name>
<reference evidence="2" key="1">
    <citation type="submission" date="2025-08" db="UniProtKB">
        <authorList>
            <consortium name="RefSeq"/>
        </authorList>
    </citation>
    <scope>IDENTIFICATION</scope>
</reference>
<keyword evidence="1" id="KW-1185">Reference proteome</keyword>
<protein>
    <submittedName>
        <fullName evidence="2">Ganglioside GM2 activator isoform X2</fullName>
    </submittedName>
</protein>
<organism evidence="1 2">
    <name type="scientific">Echinops telfairi</name>
    <name type="common">Lesser hedgehog tenrec</name>
    <dbReference type="NCBI Taxonomy" id="9371"/>
    <lineage>
        <taxon>Eukaryota</taxon>
        <taxon>Metazoa</taxon>
        <taxon>Chordata</taxon>
        <taxon>Craniata</taxon>
        <taxon>Vertebrata</taxon>
        <taxon>Euteleostomi</taxon>
        <taxon>Mammalia</taxon>
        <taxon>Eutheria</taxon>
        <taxon>Afrotheria</taxon>
        <taxon>Tenrecidae</taxon>
        <taxon>Tenrecinae</taxon>
        <taxon>Echinops</taxon>
    </lineage>
</organism>